<comment type="caution">
    <text evidence="1">The sequence shown here is derived from an EMBL/GenBank/DDBJ whole genome shotgun (WGS) entry which is preliminary data.</text>
</comment>
<gene>
    <name evidence="1" type="ORF">AFUS01_LOCUS24962</name>
</gene>
<dbReference type="EMBL" id="CAJVCH010317114">
    <property type="protein sequence ID" value="CAG7786392.1"/>
    <property type="molecule type" value="Genomic_DNA"/>
</dbReference>
<reference evidence="1" key="1">
    <citation type="submission" date="2021-06" db="EMBL/GenBank/DDBJ databases">
        <authorList>
            <person name="Hodson N. C."/>
            <person name="Mongue J. A."/>
            <person name="Jaron S. K."/>
        </authorList>
    </citation>
    <scope>NUCLEOTIDE SEQUENCE</scope>
</reference>
<dbReference type="AlphaFoldDB" id="A0A8J2KJU1"/>
<organism evidence="1 2">
    <name type="scientific">Allacma fusca</name>
    <dbReference type="NCBI Taxonomy" id="39272"/>
    <lineage>
        <taxon>Eukaryota</taxon>
        <taxon>Metazoa</taxon>
        <taxon>Ecdysozoa</taxon>
        <taxon>Arthropoda</taxon>
        <taxon>Hexapoda</taxon>
        <taxon>Collembola</taxon>
        <taxon>Symphypleona</taxon>
        <taxon>Sminthuridae</taxon>
        <taxon>Allacma</taxon>
    </lineage>
</organism>
<proteinExistence type="predicted"/>
<evidence type="ECO:0000313" key="2">
    <source>
        <dbReference type="Proteomes" id="UP000708208"/>
    </source>
</evidence>
<evidence type="ECO:0000313" key="1">
    <source>
        <dbReference type="EMBL" id="CAG7786392.1"/>
    </source>
</evidence>
<keyword evidence="2" id="KW-1185">Reference proteome</keyword>
<accession>A0A8J2KJU1</accession>
<protein>
    <submittedName>
        <fullName evidence="1">Uncharacterized protein</fullName>
    </submittedName>
</protein>
<name>A0A8J2KJU1_9HEXA</name>
<sequence length="94" mass="10449">MMFRTEKGLWSGAEWKGIQSTWLESGLHLWEISLESLTSAHSTTSLLLPSFRCNKDSSNPGNTNCSSKSASVKKYSRMAAKRSAAFHLVAINQR</sequence>
<dbReference type="Proteomes" id="UP000708208">
    <property type="component" value="Unassembled WGS sequence"/>
</dbReference>